<sequence>MEAWKSHVRSALIYRDCSQKEPFYGLFTKVSRLEEMLSLHTDVLEDLERGRTQSLNKNGVLQCPGEEKNPSILYLQLKEEEQVRKKLHQKVSDLTSDLYMKEAELQYCHSQISRYRSEAVLLARGACCVKNELSEYEYQLESQSKVLAALQLEQKTLREELAIAYQEKEELLERWLEEKREEAERINKHNAALERWRNYAGRLSKRLYSRPRQQIRPTANPQVIQRDPTDHPSNKNN</sequence>
<evidence type="ECO:0000256" key="1">
    <source>
        <dbReference type="SAM" id="Coils"/>
    </source>
</evidence>
<dbReference type="Proteomes" id="UP001187315">
    <property type="component" value="Unassembled WGS sequence"/>
</dbReference>
<dbReference type="AlphaFoldDB" id="A0AA88LTF5"/>
<comment type="caution">
    <text evidence="3">The sequence shown here is derived from an EMBL/GenBank/DDBJ whole genome shotgun (WGS) entry which is preliminary data.</text>
</comment>
<accession>A0AA88LTF5</accession>
<keyword evidence="4" id="KW-1185">Reference proteome</keyword>
<keyword evidence="1" id="KW-0175">Coiled coil</keyword>
<dbReference type="EMBL" id="JAVHJS010000021">
    <property type="protein sequence ID" value="KAK2823493.1"/>
    <property type="molecule type" value="Genomic_DNA"/>
</dbReference>
<evidence type="ECO:0000256" key="2">
    <source>
        <dbReference type="SAM" id="MobiDB-lite"/>
    </source>
</evidence>
<evidence type="ECO:0000313" key="3">
    <source>
        <dbReference type="EMBL" id="KAK2823493.1"/>
    </source>
</evidence>
<proteinExistence type="predicted"/>
<name>A0AA88LTF5_TACVA</name>
<evidence type="ECO:0000313" key="4">
    <source>
        <dbReference type="Proteomes" id="UP001187315"/>
    </source>
</evidence>
<feature type="compositionally biased region" description="Basic and acidic residues" evidence="2">
    <location>
        <begin position="227"/>
        <end position="237"/>
    </location>
</feature>
<feature type="region of interest" description="Disordered" evidence="2">
    <location>
        <begin position="207"/>
        <end position="237"/>
    </location>
</feature>
<reference evidence="3" key="1">
    <citation type="submission" date="2023-08" db="EMBL/GenBank/DDBJ databases">
        <title>Pelteobagrus vachellii genome.</title>
        <authorList>
            <person name="Liu H."/>
        </authorList>
    </citation>
    <scope>NUCLEOTIDE SEQUENCE</scope>
    <source>
        <strain evidence="3">PRFRI_2022a</strain>
        <tissue evidence="3">Muscle</tissue>
    </source>
</reference>
<protein>
    <submittedName>
        <fullName evidence="3">Uncharacterized protein</fullName>
    </submittedName>
</protein>
<feature type="compositionally biased region" description="Polar residues" evidence="2">
    <location>
        <begin position="211"/>
        <end position="223"/>
    </location>
</feature>
<gene>
    <name evidence="3" type="ORF">Q7C36_020093</name>
</gene>
<feature type="coiled-coil region" evidence="1">
    <location>
        <begin position="133"/>
        <end position="192"/>
    </location>
</feature>
<organism evidence="3 4">
    <name type="scientific">Tachysurus vachellii</name>
    <name type="common">Darkbarbel catfish</name>
    <name type="synonym">Pelteobagrus vachellii</name>
    <dbReference type="NCBI Taxonomy" id="175792"/>
    <lineage>
        <taxon>Eukaryota</taxon>
        <taxon>Metazoa</taxon>
        <taxon>Chordata</taxon>
        <taxon>Craniata</taxon>
        <taxon>Vertebrata</taxon>
        <taxon>Euteleostomi</taxon>
        <taxon>Actinopterygii</taxon>
        <taxon>Neopterygii</taxon>
        <taxon>Teleostei</taxon>
        <taxon>Ostariophysi</taxon>
        <taxon>Siluriformes</taxon>
        <taxon>Bagridae</taxon>
        <taxon>Tachysurus</taxon>
    </lineage>
</organism>